<reference evidence="1" key="1">
    <citation type="journal article" date="2020" name="Microbiol. Resour. Announc.">
        <title>Complete Genome Sequence of Novel Psychrotolerant Legionella Strain TUM19329, Isolated from Antarctic Lake Sediment.</title>
        <authorList>
            <person name="Shimada S."/>
            <person name="Nakai R."/>
            <person name="Aoki K."/>
            <person name="Shimoeda N."/>
            <person name="Ohno G."/>
            <person name="Miyazaki Y."/>
            <person name="Kudoh S."/>
            <person name="Imura S."/>
            <person name="Watanabe K."/>
            <person name="Ishii Y."/>
            <person name="Tateda K."/>
        </authorList>
    </citation>
    <scope>NUCLEOTIDE SEQUENCE [LARGE SCALE GENOMIC DNA]</scope>
    <source>
        <strain evidence="1">TUM19329</strain>
    </source>
</reference>
<name>A0A6F8T8K7_9GAMM</name>
<sequence>MVIFENHVINKQSLSKDIVQLKNDFYQLKIKLTTFEECLNEFNNRERLNELLADLVTDTDYDKLKNLISAAGNINKNELYDYCTELVESFNIFKSDYRELVLVLSEEEPEVVSNMNSYT</sequence>
<organism evidence="1 2">
    <name type="scientific">Legionella antarctica</name>
    <dbReference type="NCBI Taxonomy" id="2708020"/>
    <lineage>
        <taxon>Bacteria</taxon>
        <taxon>Pseudomonadati</taxon>
        <taxon>Pseudomonadota</taxon>
        <taxon>Gammaproteobacteria</taxon>
        <taxon>Legionellales</taxon>
        <taxon>Legionellaceae</taxon>
        <taxon>Legionella</taxon>
    </lineage>
</organism>
<dbReference type="Proteomes" id="UP000502894">
    <property type="component" value="Chromosome"/>
</dbReference>
<evidence type="ECO:0000313" key="2">
    <source>
        <dbReference type="Proteomes" id="UP000502894"/>
    </source>
</evidence>
<dbReference type="RefSeq" id="WP_173237721.1">
    <property type="nucleotide sequence ID" value="NZ_AP022839.1"/>
</dbReference>
<gene>
    <name evidence="1" type="ORF">TUM19329_27330</name>
</gene>
<accession>A0A6F8T8K7</accession>
<dbReference type="AlphaFoldDB" id="A0A6F8T8K7"/>
<keyword evidence="2" id="KW-1185">Reference proteome</keyword>
<evidence type="ECO:0000313" key="1">
    <source>
        <dbReference type="EMBL" id="BCA96372.1"/>
    </source>
</evidence>
<dbReference type="KEGG" id="lant:TUM19329_27330"/>
<proteinExistence type="predicted"/>
<dbReference type="EMBL" id="AP022839">
    <property type="protein sequence ID" value="BCA96372.1"/>
    <property type="molecule type" value="Genomic_DNA"/>
</dbReference>
<protein>
    <submittedName>
        <fullName evidence="1">Uncharacterized protein</fullName>
    </submittedName>
</protein>